<evidence type="ECO:0000313" key="1">
    <source>
        <dbReference type="EMBL" id="OBU03223.1"/>
    </source>
</evidence>
<accession>A0A1B8H2D4</accession>
<gene>
    <name evidence="1" type="ORF">AYY18_11255</name>
</gene>
<sequence>MSVLKLIATTTSVVALSYVTHYAQKKVAEKMLIEGQFSEAEIQAARLGAVFTCTTLIGGPLDQLLNTLFSKH</sequence>
<name>A0A1B8H2D4_9GAMM</name>
<reference evidence="2" key="1">
    <citation type="submission" date="2016-06" db="EMBL/GenBank/DDBJ databases">
        <authorList>
            <person name="Butler K."/>
        </authorList>
    </citation>
    <scope>NUCLEOTIDE SEQUENCE [LARGE SCALE GENOMIC DNA]</scope>
    <source>
        <strain evidence="2">GCSL-Mp20</strain>
    </source>
</reference>
<organism evidence="1 2">
    <name type="scientific">Morganella psychrotolerans</name>
    <dbReference type="NCBI Taxonomy" id="368603"/>
    <lineage>
        <taxon>Bacteria</taxon>
        <taxon>Pseudomonadati</taxon>
        <taxon>Pseudomonadota</taxon>
        <taxon>Gammaproteobacteria</taxon>
        <taxon>Enterobacterales</taxon>
        <taxon>Morganellaceae</taxon>
        <taxon>Morganella</taxon>
    </lineage>
</organism>
<comment type="caution">
    <text evidence="1">The sequence shown here is derived from an EMBL/GenBank/DDBJ whole genome shotgun (WGS) entry which is preliminary data.</text>
</comment>
<evidence type="ECO:0000313" key="2">
    <source>
        <dbReference type="Proteomes" id="UP000092377"/>
    </source>
</evidence>
<dbReference type="RefSeq" id="WP_067405984.1">
    <property type="nucleotide sequence ID" value="NZ_LZEY01000059.1"/>
</dbReference>
<dbReference type="Proteomes" id="UP000092377">
    <property type="component" value="Unassembled WGS sequence"/>
</dbReference>
<proteinExistence type="predicted"/>
<keyword evidence="2" id="KW-1185">Reference proteome</keyword>
<dbReference type="AlphaFoldDB" id="A0A1B8H2D4"/>
<dbReference type="OrthoDB" id="9947617at2"/>
<dbReference type="EMBL" id="LZEY01000059">
    <property type="protein sequence ID" value="OBU03223.1"/>
    <property type="molecule type" value="Genomic_DNA"/>
</dbReference>
<protein>
    <submittedName>
        <fullName evidence="1">Uncharacterized protein</fullName>
    </submittedName>
</protein>